<dbReference type="RefSeq" id="WP_186967100.1">
    <property type="nucleotide sequence ID" value="NZ_JACOOE010000004.1"/>
</dbReference>
<dbReference type="Gene3D" id="3.40.50.300">
    <property type="entry name" value="P-loop containing nucleotide triphosphate hydrolases"/>
    <property type="match status" value="2"/>
</dbReference>
<name>A0ABR7CAL7_9BACE</name>
<dbReference type="PANTHER" id="PTHR11070:SF3">
    <property type="entry name" value="DNA 3'-5' HELICASE"/>
    <property type="match status" value="1"/>
</dbReference>
<evidence type="ECO:0000256" key="2">
    <source>
        <dbReference type="ARBA" id="ARBA00022801"/>
    </source>
</evidence>
<evidence type="ECO:0000259" key="6">
    <source>
        <dbReference type="PROSITE" id="PS51198"/>
    </source>
</evidence>
<dbReference type="PANTHER" id="PTHR11070">
    <property type="entry name" value="UVRD / RECB / PCRA DNA HELICASE FAMILY MEMBER"/>
    <property type="match status" value="1"/>
</dbReference>
<evidence type="ECO:0000256" key="4">
    <source>
        <dbReference type="ARBA" id="ARBA00022840"/>
    </source>
</evidence>
<evidence type="ECO:0000313" key="8">
    <source>
        <dbReference type="Proteomes" id="UP000600600"/>
    </source>
</evidence>
<accession>A0ABR7CAL7</accession>
<evidence type="ECO:0000313" key="7">
    <source>
        <dbReference type="EMBL" id="MBC5604831.1"/>
    </source>
</evidence>
<sequence>MAEAGLGIEQVKDEFQQIMEHIANGDNFLLSGGAGSGKTYSLVQVIKQVIEDNPTSKIACMTYTNAAVKEIEERVNHKNLNVSTIHDFLWDNIKHFQKELKIAIITLSNDENVNKIKIDGLNKMSDDYFDNKEEPVEIQYKEYLKLKDGIISHDELLVVADYMFGKYSKLCDILKDRYKFIFIDEYQDTHKEVVRILLEHLSKSKKHTTIGFFGDAMQSIYDDGIGNINEYKGEEKGKVKEVKKSQNRRSPQKVITLANRLRTDGIVQIPSNDISAPNIIDGKVKEGEIIFIYSINEDISRVEQFLTEKYNWDFSDTKRTKELNLTHNLIADKAGFRTLMDIYDKDPIMGLKKDILQKIKDNKKQGKPEIPIDDSDTFDVVVDKFQLKNRQRQLKKDILLSEPHNIELYNQLKNKPFSEVRRMYFDKDQLIDDKKQDEDDENKKGSKRDNLIKHLFKIQTNISLYINKQYNEFLRVTDYKQIHTIKEKRELKQNIESLIEVGDKTIEDVINDAHRKGICLIDEKLEKFLQEKEYIYNQVKNVKYAEFQKLYVYLEGQTPFSTQHKTKGAEFDNVLVILDNGKWNDYNFEYLFTNRTDKQSVLERTQKIFYVCCTRAKENLAVFYHNPMPAVLVKAKDWFGENNVKEI</sequence>
<dbReference type="GO" id="GO:0004386">
    <property type="term" value="F:helicase activity"/>
    <property type="evidence" value="ECO:0007669"/>
    <property type="project" value="UniProtKB-KW"/>
</dbReference>
<dbReference type="InterPro" id="IPR027417">
    <property type="entry name" value="P-loop_NTPase"/>
</dbReference>
<dbReference type="Proteomes" id="UP000600600">
    <property type="component" value="Unassembled WGS sequence"/>
</dbReference>
<feature type="binding site" evidence="5">
    <location>
        <begin position="32"/>
        <end position="39"/>
    </location>
    <ligand>
        <name>ATP</name>
        <dbReference type="ChEBI" id="CHEBI:30616"/>
    </ligand>
</feature>
<feature type="domain" description="UvrD-like helicase ATP-binding" evidence="6">
    <location>
        <begin position="11"/>
        <end position="251"/>
    </location>
</feature>
<dbReference type="SMART" id="SM00487">
    <property type="entry name" value="DEXDc"/>
    <property type="match status" value="1"/>
</dbReference>
<keyword evidence="2 5" id="KW-0378">Hydrolase</keyword>
<organism evidence="7 8">
    <name type="scientific">Bacteroides difficilis</name>
    <dbReference type="NCBI Taxonomy" id="2763021"/>
    <lineage>
        <taxon>Bacteria</taxon>
        <taxon>Pseudomonadati</taxon>
        <taxon>Bacteroidota</taxon>
        <taxon>Bacteroidia</taxon>
        <taxon>Bacteroidales</taxon>
        <taxon>Bacteroidaceae</taxon>
        <taxon>Bacteroides</taxon>
    </lineage>
</organism>
<evidence type="ECO:0000256" key="1">
    <source>
        <dbReference type="ARBA" id="ARBA00022741"/>
    </source>
</evidence>
<reference evidence="7 8" key="1">
    <citation type="submission" date="2020-08" db="EMBL/GenBank/DDBJ databases">
        <title>Genome public.</title>
        <authorList>
            <person name="Liu C."/>
            <person name="Sun Q."/>
        </authorList>
    </citation>
    <scope>NUCLEOTIDE SEQUENCE [LARGE SCALE GENOMIC DNA]</scope>
    <source>
        <strain evidence="7 8">M27</strain>
    </source>
</reference>
<comment type="caution">
    <text evidence="7">The sequence shown here is derived from an EMBL/GenBank/DDBJ whole genome shotgun (WGS) entry which is preliminary data.</text>
</comment>
<protein>
    <submittedName>
        <fullName evidence="7">ATP-dependent helicase</fullName>
    </submittedName>
</protein>
<keyword evidence="1 5" id="KW-0547">Nucleotide-binding</keyword>
<dbReference type="InterPro" id="IPR014016">
    <property type="entry name" value="UvrD-like_ATP-bd"/>
</dbReference>
<proteinExistence type="predicted"/>
<dbReference type="SUPFAM" id="SSF52540">
    <property type="entry name" value="P-loop containing nucleoside triphosphate hydrolases"/>
    <property type="match status" value="1"/>
</dbReference>
<keyword evidence="8" id="KW-1185">Reference proteome</keyword>
<evidence type="ECO:0000256" key="3">
    <source>
        <dbReference type="ARBA" id="ARBA00022806"/>
    </source>
</evidence>
<dbReference type="Pfam" id="PF13245">
    <property type="entry name" value="AAA_19"/>
    <property type="match status" value="1"/>
</dbReference>
<dbReference type="EMBL" id="JACOOE010000004">
    <property type="protein sequence ID" value="MBC5604831.1"/>
    <property type="molecule type" value="Genomic_DNA"/>
</dbReference>
<dbReference type="InterPro" id="IPR000212">
    <property type="entry name" value="DNA_helicase_UvrD/REP"/>
</dbReference>
<dbReference type="PROSITE" id="PS51198">
    <property type="entry name" value="UVRD_HELICASE_ATP_BIND"/>
    <property type="match status" value="1"/>
</dbReference>
<keyword evidence="3 5" id="KW-0347">Helicase</keyword>
<evidence type="ECO:0000256" key="5">
    <source>
        <dbReference type="PROSITE-ProRule" id="PRU00560"/>
    </source>
</evidence>
<dbReference type="InterPro" id="IPR014001">
    <property type="entry name" value="Helicase_ATP-bd"/>
</dbReference>
<gene>
    <name evidence="7" type="ORF">H8S67_09135</name>
</gene>
<keyword evidence="4 5" id="KW-0067">ATP-binding</keyword>